<name>A0A0G4FRS4_VITBC</name>
<reference evidence="2 3" key="1">
    <citation type="submission" date="2014-11" db="EMBL/GenBank/DDBJ databases">
        <authorList>
            <person name="Zhu J."/>
            <person name="Qi W."/>
            <person name="Song R."/>
        </authorList>
    </citation>
    <scope>NUCLEOTIDE SEQUENCE [LARGE SCALE GENOMIC DNA]</scope>
</reference>
<keyword evidence="3" id="KW-1185">Reference proteome</keyword>
<dbReference type="Proteomes" id="UP000041254">
    <property type="component" value="Unassembled WGS sequence"/>
</dbReference>
<evidence type="ECO:0000313" key="3">
    <source>
        <dbReference type="Proteomes" id="UP000041254"/>
    </source>
</evidence>
<proteinExistence type="predicted"/>
<feature type="compositionally biased region" description="Basic and acidic residues" evidence="1">
    <location>
        <begin position="114"/>
        <end position="131"/>
    </location>
</feature>
<feature type="region of interest" description="Disordered" evidence="1">
    <location>
        <begin position="1"/>
        <end position="63"/>
    </location>
</feature>
<dbReference type="EMBL" id="CDMY01000488">
    <property type="protein sequence ID" value="CEM17359.1"/>
    <property type="molecule type" value="Genomic_DNA"/>
</dbReference>
<sequence>MTSSISPVTSDVPTTVTATVTGARGEGSSKGSACGPSPTAQAGQRTRPSAGQRIWSHKVRSSTVAGGKGKAAYYTLDPRNFSPRMRRELLIAARRRVVMSYEGWEGLKAGTSPADRDSSGKSDATRDRSSFSDEEDVAEKDVMGCHDNPFRSRYRIRRLRLFRVSSLLCGRSVYHPVHRLDDEPIPTSLPPPLKRRPARGDTKANRTPRGRAASCEPVATVGVKDLTLPIPVRRTISHGAREGEASSSSEGVMAVGAGRMGHVDAAAAEDDEWGDDTTTDAWVTARFDEAVKRIRRERRSIPMRIHAPIPSAPLPWDRRVGRAPPPTRAANRKRVTEGFPSIEIDAEMVERFLAAVMDEMAEREAERAPEET</sequence>
<dbReference type="VEuPathDB" id="CryptoDB:Vbra_21638"/>
<dbReference type="AlphaFoldDB" id="A0A0G4FRS4"/>
<organism evidence="2 3">
    <name type="scientific">Vitrella brassicaformis (strain CCMP3155)</name>
    <dbReference type="NCBI Taxonomy" id="1169540"/>
    <lineage>
        <taxon>Eukaryota</taxon>
        <taxon>Sar</taxon>
        <taxon>Alveolata</taxon>
        <taxon>Colpodellida</taxon>
        <taxon>Vitrellaceae</taxon>
        <taxon>Vitrella</taxon>
    </lineage>
</organism>
<feature type="region of interest" description="Disordered" evidence="1">
    <location>
        <begin position="179"/>
        <end position="213"/>
    </location>
</feature>
<protein>
    <submittedName>
        <fullName evidence="2">Uncharacterized protein</fullName>
    </submittedName>
</protein>
<feature type="compositionally biased region" description="Polar residues" evidence="1">
    <location>
        <begin position="38"/>
        <end position="49"/>
    </location>
</feature>
<evidence type="ECO:0000256" key="1">
    <source>
        <dbReference type="SAM" id="MobiDB-lite"/>
    </source>
</evidence>
<dbReference type="InParanoid" id="A0A0G4FRS4"/>
<gene>
    <name evidence="2" type="ORF">Vbra_21638</name>
</gene>
<evidence type="ECO:0000313" key="2">
    <source>
        <dbReference type="EMBL" id="CEM17359.1"/>
    </source>
</evidence>
<feature type="compositionally biased region" description="Low complexity" evidence="1">
    <location>
        <begin position="1"/>
        <end position="21"/>
    </location>
</feature>
<feature type="region of interest" description="Disordered" evidence="1">
    <location>
        <begin position="107"/>
        <end position="139"/>
    </location>
</feature>
<accession>A0A0G4FRS4</accession>